<dbReference type="Proteomes" id="UP000184603">
    <property type="component" value="Unassembled WGS sequence"/>
</dbReference>
<keyword evidence="1" id="KW-0732">Signal</keyword>
<proteinExistence type="predicted"/>
<accession>A0A1M7Y7S3</accession>
<evidence type="ECO:0000313" key="3">
    <source>
        <dbReference type="Proteomes" id="UP000184603"/>
    </source>
</evidence>
<gene>
    <name evidence="2" type="ORF">SAMN02745220_02396</name>
</gene>
<dbReference type="EMBL" id="FRFE01000010">
    <property type="protein sequence ID" value="SHO48606.1"/>
    <property type="molecule type" value="Genomic_DNA"/>
</dbReference>
<evidence type="ECO:0000313" key="2">
    <source>
        <dbReference type="EMBL" id="SHO48606.1"/>
    </source>
</evidence>
<dbReference type="STRING" id="1121416.SAMN02745220_02396"/>
<dbReference type="OrthoDB" id="1118190at2"/>
<protein>
    <recommendedName>
        <fullName evidence="4">tRNA_anti-like</fullName>
    </recommendedName>
</protein>
<name>A0A1M7Y7S3_9BACT</name>
<organism evidence="2 3">
    <name type="scientific">Desulfopila aestuarii DSM 18488</name>
    <dbReference type="NCBI Taxonomy" id="1121416"/>
    <lineage>
        <taxon>Bacteria</taxon>
        <taxon>Pseudomonadati</taxon>
        <taxon>Thermodesulfobacteriota</taxon>
        <taxon>Desulfobulbia</taxon>
        <taxon>Desulfobulbales</taxon>
        <taxon>Desulfocapsaceae</taxon>
        <taxon>Desulfopila</taxon>
    </lineage>
</organism>
<dbReference type="AlphaFoldDB" id="A0A1M7Y7S3"/>
<feature type="chain" id="PRO_5012658479" description="tRNA_anti-like" evidence="1">
    <location>
        <begin position="28"/>
        <end position="260"/>
    </location>
</feature>
<evidence type="ECO:0008006" key="4">
    <source>
        <dbReference type="Google" id="ProtNLM"/>
    </source>
</evidence>
<feature type="signal peptide" evidence="1">
    <location>
        <begin position="1"/>
        <end position="27"/>
    </location>
</feature>
<evidence type="ECO:0000256" key="1">
    <source>
        <dbReference type="SAM" id="SignalP"/>
    </source>
</evidence>
<keyword evidence="3" id="KW-1185">Reference proteome</keyword>
<sequence>MLKKYAFYLAASAVITLSGHTITNALAQTASGTVLETINAAGYTYIYVDSGSSKDWVAIPETKVSVGDKVNYTQGMEMKDFHSKSLDRTFPAIIFSPGLDGEKVAAATPAAPSTDDDSFAAAVAREQQVQPATPAAMAVASGGSTGAVVPATEVSVEKAPGDNSYTVEEIFTQAEKLNGQKIRLRGKVVKFNANIMGKNWVHLQDGSGNPMNNTHDLVVTTSQTVAMDDVVIFEGTVAANKDFGAGYNYAVLVEEAQIIK</sequence>
<reference evidence="2 3" key="1">
    <citation type="submission" date="2016-12" db="EMBL/GenBank/DDBJ databases">
        <authorList>
            <person name="Song W.-J."/>
            <person name="Kurnit D.M."/>
        </authorList>
    </citation>
    <scope>NUCLEOTIDE SEQUENCE [LARGE SCALE GENOMIC DNA]</scope>
    <source>
        <strain evidence="2 3">DSM 18488</strain>
    </source>
</reference>
<dbReference type="RefSeq" id="WP_073613686.1">
    <property type="nucleotide sequence ID" value="NZ_FRFE01000010.1"/>
</dbReference>